<dbReference type="SUPFAM" id="SSF53335">
    <property type="entry name" value="S-adenosyl-L-methionine-dependent methyltransferases"/>
    <property type="match status" value="1"/>
</dbReference>
<evidence type="ECO:0000256" key="1">
    <source>
        <dbReference type="ARBA" id="ARBA00009741"/>
    </source>
</evidence>
<keyword evidence="3 6" id="KW-0489">Methyltransferase</keyword>
<evidence type="ECO:0000256" key="5">
    <source>
        <dbReference type="ARBA" id="ARBA00022691"/>
    </source>
</evidence>
<dbReference type="CDD" id="cd02440">
    <property type="entry name" value="AdoMet_MTases"/>
    <property type="match status" value="1"/>
</dbReference>
<dbReference type="PIRSF" id="PIRSF000401">
    <property type="entry name" value="RPL11_MTase"/>
    <property type="match status" value="1"/>
</dbReference>
<comment type="caution">
    <text evidence="7">The sequence shown here is derived from an EMBL/GenBank/DDBJ whole genome shotgun (WGS) entry which is preliminary data.</text>
</comment>
<accession>A0A0P6YL31</accession>
<dbReference type="Gene3D" id="3.40.50.150">
    <property type="entry name" value="Vaccinia Virus protein VP39"/>
    <property type="match status" value="1"/>
</dbReference>
<keyword evidence="2 6" id="KW-0963">Cytoplasm</keyword>
<evidence type="ECO:0000313" key="7">
    <source>
        <dbReference type="EMBL" id="KPL90603.1"/>
    </source>
</evidence>
<feature type="binding site" evidence="6">
    <location>
        <position position="150"/>
    </location>
    <ligand>
        <name>S-adenosyl-L-methionine</name>
        <dbReference type="ChEBI" id="CHEBI:59789"/>
    </ligand>
</feature>
<dbReference type="PANTHER" id="PTHR43648">
    <property type="entry name" value="ELECTRON TRANSFER FLAVOPROTEIN BETA SUBUNIT LYSINE METHYLTRANSFERASE"/>
    <property type="match status" value="1"/>
</dbReference>
<reference evidence="7 8" key="1">
    <citation type="submission" date="2015-07" db="EMBL/GenBank/DDBJ databases">
        <title>Whole genome sequence of Herpetosiphon geysericola DSM 7119.</title>
        <authorList>
            <person name="Hemp J."/>
            <person name="Ward L.M."/>
            <person name="Pace L.A."/>
            <person name="Fischer W.W."/>
        </authorList>
    </citation>
    <scope>NUCLEOTIDE SEQUENCE [LARGE SCALE GENOMIC DNA]</scope>
    <source>
        <strain evidence="7 8">DSM 7119</strain>
    </source>
</reference>
<feature type="binding site" evidence="6">
    <location>
        <position position="256"/>
    </location>
    <ligand>
        <name>S-adenosyl-L-methionine</name>
        <dbReference type="ChEBI" id="CHEBI:59789"/>
    </ligand>
</feature>
<feature type="binding site" evidence="6">
    <location>
        <position position="171"/>
    </location>
    <ligand>
        <name>S-adenosyl-L-methionine</name>
        <dbReference type="ChEBI" id="CHEBI:59789"/>
    </ligand>
</feature>
<dbReference type="PANTHER" id="PTHR43648:SF1">
    <property type="entry name" value="ELECTRON TRANSFER FLAVOPROTEIN BETA SUBUNIT LYSINE METHYLTRANSFERASE"/>
    <property type="match status" value="1"/>
</dbReference>
<sequence length="321" mass="35109">MQWLELSVTVDTEAVESVAELFAQYGYNGGVAVEEAIIPSLDSPEYQIDTNKPVIVRTYVQANEQAADAQTHIERGLWVLGMMRPVGELQIKAIAEEDWANAWKEHYRTHRIGKRFVIVPSWLEHEPVANDVVLNLDPGMAFGTGLHPTTQLCLELMELIEFNNTTVLDLGCGSGILAVGAAKLGSQRVLALDTDPIAVEATAENARINHSAELVTALEGSLGDAPLEHWLGWEGAQLGTPQSYRHHNEFDVILANILAKVHVVLGNDYLAALKPGGVLITSGIINEREADVVAAFEAVGLEQVERRTQGDWVAFTHRKPV</sequence>
<comment type="catalytic activity">
    <reaction evidence="6">
        <text>L-lysyl-[protein] + 3 S-adenosyl-L-methionine = N(6),N(6),N(6)-trimethyl-L-lysyl-[protein] + 3 S-adenosyl-L-homocysteine + 3 H(+)</text>
        <dbReference type="Rhea" id="RHEA:54192"/>
        <dbReference type="Rhea" id="RHEA-COMP:9752"/>
        <dbReference type="Rhea" id="RHEA-COMP:13826"/>
        <dbReference type="ChEBI" id="CHEBI:15378"/>
        <dbReference type="ChEBI" id="CHEBI:29969"/>
        <dbReference type="ChEBI" id="CHEBI:57856"/>
        <dbReference type="ChEBI" id="CHEBI:59789"/>
        <dbReference type="ChEBI" id="CHEBI:61961"/>
    </reaction>
</comment>
<dbReference type="Proteomes" id="UP000050277">
    <property type="component" value="Unassembled WGS sequence"/>
</dbReference>
<evidence type="ECO:0000256" key="6">
    <source>
        <dbReference type="HAMAP-Rule" id="MF_00735"/>
    </source>
</evidence>
<dbReference type="PATRIC" id="fig|70996.4.peg.5577"/>
<keyword evidence="5 6" id="KW-0949">S-adenosyl-L-methionine</keyword>
<dbReference type="AlphaFoldDB" id="A0A0P6YL31"/>
<dbReference type="OrthoDB" id="9785995at2"/>
<organism evidence="7 8">
    <name type="scientific">Herpetosiphon geysericola</name>
    <dbReference type="NCBI Taxonomy" id="70996"/>
    <lineage>
        <taxon>Bacteria</taxon>
        <taxon>Bacillati</taxon>
        <taxon>Chloroflexota</taxon>
        <taxon>Chloroflexia</taxon>
        <taxon>Herpetosiphonales</taxon>
        <taxon>Herpetosiphonaceae</taxon>
        <taxon>Herpetosiphon</taxon>
    </lineage>
</organism>
<dbReference type="GO" id="GO:0005737">
    <property type="term" value="C:cytoplasm"/>
    <property type="evidence" value="ECO:0007669"/>
    <property type="project" value="UniProtKB-SubCell"/>
</dbReference>
<gene>
    <name evidence="6" type="primary">prmA</name>
    <name evidence="7" type="ORF">SE18_05890</name>
</gene>
<dbReference type="STRING" id="70996.SE18_05890"/>
<dbReference type="GO" id="GO:0016279">
    <property type="term" value="F:protein-lysine N-methyltransferase activity"/>
    <property type="evidence" value="ECO:0007669"/>
    <property type="project" value="RHEA"/>
</dbReference>
<evidence type="ECO:0000256" key="3">
    <source>
        <dbReference type="ARBA" id="ARBA00022603"/>
    </source>
</evidence>
<evidence type="ECO:0000256" key="2">
    <source>
        <dbReference type="ARBA" id="ARBA00022490"/>
    </source>
</evidence>
<evidence type="ECO:0000256" key="4">
    <source>
        <dbReference type="ARBA" id="ARBA00022679"/>
    </source>
</evidence>
<feature type="binding site" evidence="6">
    <location>
        <position position="193"/>
    </location>
    <ligand>
        <name>S-adenosyl-L-methionine</name>
        <dbReference type="ChEBI" id="CHEBI:59789"/>
    </ligand>
</feature>
<keyword evidence="4 6" id="KW-0808">Transferase</keyword>
<comment type="similarity">
    <text evidence="1 6">Belongs to the methyltransferase superfamily. PrmA family.</text>
</comment>
<keyword evidence="7" id="KW-0687">Ribonucleoprotein</keyword>
<keyword evidence="8" id="KW-1185">Reference proteome</keyword>
<dbReference type="HAMAP" id="MF_00735">
    <property type="entry name" value="Methyltr_PrmA"/>
    <property type="match status" value="1"/>
</dbReference>
<comment type="function">
    <text evidence="6">Methylates ribosomal protein L11.</text>
</comment>
<dbReference type="EC" id="2.1.1.-" evidence="6"/>
<keyword evidence="7" id="KW-0689">Ribosomal protein</keyword>
<dbReference type="InterPro" id="IPR050078">
    <property type="entry name" value="Ribosomal_L11_MeTrfase_PrmA"/>
</dbReference>
<dbReference type="InterPro" id="IPR004498">
    <property type="entry name" value="Ribosomal_PrmA_MeTrfase"/>
</dbReference>
<dbReference type="RefSeq" id="WP_054533501.1">
    <property type="nucleotide sequence ID" value="NZ_LGKP01000011.1"/>
</dbReference>
<dbReference type="Pfam" id="PF06325">
    <property type="entry name" value="PrmA"/>
    <property type="match status" value="1"/>
</dbReference>
<dbReference type="GO" id="GO:0032259">
    <property type="term" value="P:methylation"/>
    <property type="evidence" value="ECO:0007669"/>
    <property type="project" value="UniProtKB-KW"/>
</dbReference>
<dbReference type="InterPro" id="IPR029063">
    <property type="entry name" value="SAM-dependent_MTases_sf"/>
</dbReference>
<proteinExistence type="inferred from homology"/>
<comment type="subcellular location">
    <subcellularLocation>
        <location evidence="6">Cytoplasm</location>
    </subcellularLocation>
</comment>
<protein>
    <recommendedName>
        <fullName evidence="6">Ribosomal protein L11 methyltransferase</fullName>
        <shortName evidence="6">L11 Mtase</shortName>
        <ecNumber evidence="6">2.1.1.-</ecNumber>
    </recommendedName>
</protein>
<dbReference type="GO" id="GO:0005840">
    <property type="term" value="C:ribosome"/>
    <property type="evidence" value="ECO:0007669"/>
    <property type="project" value="UniProtKB-KW"/>
</dbReference>
<dbReference type="EMBL" id="LGKP01000011">
    <property type="protein sequence ID" value="KPL90603.1"/>
    <property type="molecule type" value="Genomic_DNA"/>
</dbReference>
<name>A0A0P6YL31_9CHLR</name>
<evidence type="ECO:0000313" key="8">
    <source>
        <dbReference type="Proteomes" id="UP000050277"/>
    </source>
</evidence>